<dbReference type="EMBL" id="CP006986">
    <property type="protein sequence ID" value="AIC28770.1"/>
    <property type="molecule type" value="Genomic_DNA"/>
</dbReference>
<dbReference type="Gene3D" id="3.40.190.150">
    <property type="entry name" value="Bordetella uptake gene, domain 1"/>
    <property type="match status" value="1"/>
</dbReference>
<dbReference type="Gene3D" id="3.40.190.10">
    <property type="entry name" value="Periplasmic binding protein-like II"/>
    <property type="match status" value="1"/>
</dbReference>
<comment type="similarity">
    <text evidence="1">Belongs to the UPF0065 (bug) family.</text>
</comment>
<feature type="chain" id="PRO_5001586893" evidence="2">
    <location>
        <begin position="26"/>
        <end position="327"/>
    </location>
</feature>
<accession>A0A060I9R0</accession>
<feature type="signal peptide" evidence="2">
    <location>
        <begin position="1"/>
        <end position="25"/>
    </location>
</feature>
<dbReference type="Pfam" id="PF03401">
    <property type="entry name" value="TctC"/>
    <property type="match status" value="1"/>
</dbReference>
<dbReference type="InterPro" id="IPR005064">
    <property type="entry name" value="BUG"/>
</dbReference>
<dbReference type="HOGENOM" id="CLU_045683_0_0_5"/>
<evidence type="ECO:0000313" key="3">
    <source>
        <dbReference type="EMBL" id="AIC28770.1"/>
    </source>
</evidence>
<name>A0A060I9R0_RHIET</name>
<dbReference type="RefSeq" id="WP_038691001.1">
    <property type="nucleotide sequence ID" value="NZ_CP006986.1"/>
</dbReference>
<proteinExistence type="inferred from homology"/>
<dbReference type="PANTHER" id="PTHR42928">
    <property type="entry name" value="TRICARBOXYLATE-BINDING PROTEIN"/>
    <property type="match status" value="1"/>
</dbReference>
<sequence>MKILKAMLGLTAAAAVSVLAGAASAQTYPERTITMVVPFSAGGPTDTVARLVAESMSKDLGQQIVVENVGGAGGTLGAGRVANADPDGYTILLHHIGMATSATLYRKLAYDTLGAFDYVGLVTEVPMTIVARKDLEPADLKGLIDYVKANKDKVTVANAGIGAASHLCGMMFMSAIQTPLTTVPYKGTGPAMTDLLGGQVDIMCDQTTNTTKQITGGTIKAYAVTSPKRLDVMKDVPTAVEAGLPGFEVGIWHGIYTPKGTPAEINERLSKSLQVALKDPNVGARFAELGTAPSSDADATPAALKAKLESEIARWKPVIEAAGEYAD</sequence>
<dbReference type="PANTHER" id="PTHR42928:SF5">
    <property type="entry name" value="BLR1237 PROTEIN"/>
    <property type="match status" value="1"/>
</dbReference>
<keyword evidence="2" id="KW-0732">Signal</keyword>
<evidence type="ECO:0000256" key="1">
    <source>
        <dbReference type="ARBA" id="ARBA00006987"/>
    </source>
</evidence>
<dbReference type="SUPFAM" id="SSF53850">
    <property type="entry name" value="Periplasmic binding protein-like II"/>
    <property type="match status" value="1"/>
</dbReference>
<protein>
    <submittedName>
        <fullName evidence="3">Bordetella uptake domain-containing protein</fullName>
    </submittedName>
</protein>
<dbReference type="KEGG" id="rei:IE4771_CH03698"/>
<dbReference type="OrthoDB" id="8443386at2"/>
<dbReference type="Proteomes" id="UP000027180">
    <property type="component" value="Chromosome"/>
</dbReference>
<evidence type="ECO:0000313" key="4">
    <source>
        <dbReference type="Proteomes" id="UP000027180"/>
    </source>
</evidence>
<dbReference type="InterPro" id="IPR042100">
    <property type="entry name" value="Bug_dom1"/>
</dbReference>
<evidence type="ECO:0000256" key="2">
    <source>
        <dbReference type="SAM" id="SignalP"/>
    </source>
</evidence>
<gene>
    <name evidence="3" type="ORF">IE4771_CH03698</name>
</gene>
<dbReference type="PIRSF" id="PIRSF017082">
    <property type="entry name" value="YflP"/>
    <property type="match status" value="1"/>
</dbReference>
<organism evidence="3 4">
    <name type="scientific">Rhizobium etli bv. mimosae str. IE4771</name>
    <dbReference type="NCBI Taxonomy" id="1432050"/>
    <lineage>
        <taxon>Bacteria</taxon>
        <taxon>Pseudomonadati</taxon>
        <taxon>Pseudomonadota</taxon>
        <taxon>Alphaproteobacteria</taxon>
        <taxon>Hyphomicrobiales</taxon>
        <taxon>Rhizobiaceae</taxon>
        <taxon>Rhizobium/Agrobacterium group</taxon>
        <taxon>Rhizobium</taxon>
    </lineage>
</organism>
<dbReference type="AlphaFoldDB" id="A0A060I9R0"/>
<reference evidence="3 4" key="1">
    <citation type="submission" date="2013-12" db="EMBL/GenBank/DDBJ databases">
        <title>Complete genome sequence of Rhizobium etli bv. mimosae IE4771.</title>
        <authorList>
            <person name="Bustos P."/>
            <person name="Santamaria R.I."/>
            <person name="Lozano L."/>
            <person name="Ormeno-Orrillo E."/>
            <person name="Rogel M.A."/>
            <person name="Romero D."/>
            <person name="Cevallos M.A."/>
            <person name="Martinez-Romero E."/>
            <person name="Gonzalez V."/>
        </authorList>
    </citation>
    <scope>NUCLEOTIDE SEQUENCE [LARGE SCALE GENOMIC DNA]</scope>
    <source>
        <strain evidence="3 4">IE4771</strain>
    </source>
</reference>